<reference evidence="1 2" key="1">
    <citation type="journal article" date="2018" name="Mol. Plant">
        <title>The genome of Artemisia annua provides insight into the evolution of Asteraceae family and artemisinin biosynthesis.</title>
        <authorList>
            <person name="Shen Q."/>
            <person name="Zhang L."/>
            <person name="Liao Z."/>
            <person name="Wang S."/>
            <person name="Yan T."/>
            <person name="Shi P."/>
            <person name="Liu M."/>
            <person name="Fu X."/>
            <person name="Pan Q."/>
            <person name="Wang Y."/>
            <person name="Lv Z."/>
            <person name="Lu X."/>
            <person name="Zhang F."/>
            <person name="Jiang W."/>
            <person name="Ma Y."/>
            <person name="Chen M."/>
            <person name="Hao X."/>
            <person name="Li L."/>
            <person name="Tang Y."/>
            <person name="Lv G."/>
            <person name="Zhou Y."/>
            <person name="Sun X."/>
            <person name="Brodelius P.E."/>
            <person name="Rose J.K.C."/>
            <person name="Tang K."/>
        </authorList>
    </citation>
    <scope>NUCLEOTIDE SEQUENCE [LARGE SCALE GENOMIC DNA]</scope>
    <source>
        <strain evidence="2">cv. Huhao1</strain>
        <tissue evidence="1">Leaf</tissue>
    </source>
</reference>
<comment type="caution">
    <text evidence="1">The sequence shown here is derived from an EMBL/GenBank/DDBJ whole genome shotgun (WGS) entry which is preliminary data.</text>
</comment>
<accession>A0A2U1KCP7</accession>
<dbReference type="STRING" id="35608.A0A2U1KCP7"/>
<dbReference type="PANTHER" id="PTHR21243">
    <property type="entry name" value="PROTEIN SCAI"/>
    <property type="match status" value="1"/>
</dbReference>
<dbReference type="Proteomes" id="UP000245207">
    <property type="component" value="Unassembled WGS sequence"/>
</dbReference>
<dbReference type="EMBL" id="PKPP01022327">
    <property type="protein sequence ID" value="PWA34535.1"/>
    <property type="molecule type" value="Genomic_DNA"/>
</dbReference>
<dbReference type="GO" id="GO:0006351">
    <property type="term" value="P:DNA-templated transcription"/>
    <property type="evidence" value="ECO:0007669"/>
    <property type="project" value="InterPro"/>
</dbReference>
<dbReference type="GO" id="GO:0003714">
    <property type="term" value="F:transcription corepressor activity"/>
    <property type="evidence" value="ECO:0007669"/>
    <property type="project" value="InterPro"/>
</dbReference>
<protein>
    <submittedName>
        <fullName evidence="1">Protein SCAI</fullName>
    </submittedName>
</protein>
<keyword evidence="2" id="KW-1185">Reference proteome</keyword>
<dbReference type="AlphaFoldDB" id="A0A2U1KCP7"/>
<evidence type="ECO:0000313" key="1">
    <source>
        <dbReference type="EMBL" id="PWA34535.1"/>
    </source>
</evidence>
<sequence>MLASSETLHPVWSQVLGDPFLRRLLLRFIFIRAVLALYAPTFNKKEYLPECSPPLPDCVLPMTCSSISAVQQMADIFGASTMFNFSEGSMQEV</sequence>
<name>A0A2U1KCP7_ARTAN</name>
<dbReference type="OrthoDB" id="525027at2759"/>
<evidence type="ECO:0000313" key="2">
    <source>
        <dbReference type="Proteomes" id="UP000245207"/>
    </source>
</evidence>
<gene>
    <name evidence="1" type="ORF">CTI12_AA618150</name>
</gene>
<proteinExistence type="predicted"/>
<dbReference type="InterPro" id="IPR022709">
    <property type="entry name" value="SCAI"/>
</dbReference>
<dbReference type="Pfam" id="PF12070">
    <property type="entry name" value="SCAI"/>
    <property type="match status" value="1"/>
</dbReference>
<organism evidence="1 2">
    <name type="scientific">Artemisia annua</name>
    <name type="common">Sweet wormwood</name>
    <dbReference type="NCBI Taxonomy" id="35608"/>
    <lineage>
        <taxon>Eukaryota</taxon>
        <taxon>Viridiplantae</taxon>
        <taxon>Streptophyta</taxon>
        <taxon>Embryophyta</taxon>
        <taxon>Tracheophyta</taxon>
        <taxon>Spermatophyta</taxon>
        <taxon>Magnoliopsida</taxon>
        <taxon>eudicotyledons</taxon>
        <taxon>Gunneridae</taxon>
        <taxon>Pentapetalae</taxon>
        <taxon>asterids</taxon>
        <taxon>campanulids</taxon>
        <taxon>Asterales</taxon>
        <taxon>Asteraceae</taxon>
        <taxon>Asteroideae</taxon>
        <taxon>Anthemideae</taxon>
        <taxon>Artemisiinae</taxon>
        <taxon>Artemisia</taxon>
    </lineage>
</organism>